<feature type="domain" description="DUF2264" evidence="3">
    <location>
        <begin position="379"/>
        <end position="586"/>
    </location>
</feature>
<feature type="domain" description="DUF2264" evidence="2">
    <location>
        <begin position="14"/>
        <end position="359"/>
    </location>
</feature>
<dbReference type="InterPro" id="IPR049349">
    <property type="entry name" value="DUF2264_N"/>
</dbReference>
<dbReference type="InterPro" id="IPR016624">
    <property type="entry name" value="UCP014753"/>
</dbReference>
<dbReference type="PANTHER" id="PTHR35339:SF4">
    <property type="entry name" value="LINALOOL DEHYDRATASE_ISOMERASE DOMAIN-CONTAINING PROTEIN"/>
    <property type="match status" value="1"/>
</dbReference>
<dbReference type="RefSeq" id="WP_224829911.1">
    <property type="nucleotide sequence ID" value="NZ_JAIVEF010000031.1"/>
</dbReference>
<dbReference type="AlphaFoldDB" id="A0ABD5QFM7"/>
<name>A0ABD5QFM7_9EURY</name>
<evidence type="ECO:0000313" key="4">
    <source>
        <dbReference type="EMBL" id="MFC4987879.1"/>
    </source>
</evidence>
<reference evidence="4 5" key="1">
    <citation type="journal article" date="2019" name="Int. J. Syst. Evol. Microbiol.">
        <title>The Global Catalogue of Microorganisms (GCM) 10K type strain sequencing project: providing services to taxonomists for standard genome sequencing and annotation.</title>
        <authorList>
            <consortium name="The Broad Institute Genomics Platform"/>
            <consortium name="The Broad Institute Genome Sequencing Center for Infectious Disease"/>
            <person name="Wu L."/>
            <person name="Ma J."/>
        </authorList>
    </citation>
    <scope>NUCLEOTIDE SEQUENCE [LARGE SCALE GENOMIC DNA]</scope>
    <source>
        <strain evidence="4 5">CGMCC 1.15824</strain>
    </source>
</reference>
<dbReference type="Pfam" id="PF10022">
    <property type="entry name" value="DUF2264"/>
    <property type="match status" value="1"/>
</dbReference>
<organism evidence="4 5">
    <name type="scientific">Saliphagus infecundisoli</name>
    <dbReference type="NCBI Taxonomy" id="1849069"/>
    <lineage>
        <taxon>Archaea</taxon>
        <taxon>Methanobacteriati</taxon>
        <taxon>Methanobacteriota</taxon>
        <taxon>Stenosarchaea group</taxon>
        <taxon>Halobacteria</taxon>
        <taxon>Halobacteriales</taxon>
        <taxon>Natrialbaceae</taxon>
        <taxon>Saliphagus</taxon>
    </lineage>
</organism>
<evidence type="ECO:0000259" key="3">
    <source>
        <dbReference type="Pfam" id="PF20938"/>
    </source>
</evidence>
<feature type="region of interest" description="Disordered" evidence="1">
    <location>
        <begin position="32"/>
        <end position="51"/>
    </location>
</feature>
<dbReference type="PIRSF" id="PIRSF014753">
    <property type="entry name" value="UCP014753"/>
    <property type="match status" value="1"/>
</dbReference>
<sequence length="616" mass="68520">MNPIPETDPEMPWTRSDVRELVRRLVAPLEAHASPGGARVRPGETGASFPDRDAELEGFARPLWGLAPLAAGGGEFEHWDRYREGLRHGTDPTHSEYWEPISDYSQAVVELAPIGVALALAPDKLWEPLSADDRDRITDWIRGVEDVEIPDSNWRWFRVLALAGLRSVGVEVKWSVAQTDLDRLESFGRADGWYVDGPDGACDYYAAWELHTDALLYATLAGERGVVDAPNEDRLAGFSDRADRFAEDFRHWFADDGSALPYGRSLTYRFAQAAFWGGLAVAGRNPLPWAEIRELWERTLRWWLDQPIFTDGGVLSLGYRYPTLKTTETYNSPSSPYWAMKAFLPLALPESHPFWRAEPDLSPADKKESVLGRDLDHERTMETPAMVVTRSAGEVTALVAGTDTHYSHKYDKFAYSTAFGFGVGSDLRGVASAGIDGTLGLGEDGEHLRVRGNVEGWLEDGLPRSRWEPWPDVSVESWLVPATPWHVRVHRLETDRPLHSVEGGFPVARPGEADAGRREEEAAAVVRYPAGHSVIRDLSGDREGEVIDQDPNTNVLHPRTAVPVLRGRHESGTSWLVTAVLGATELEDSVRDRPPVLIDDGLQIKSADGKVLFERE</sequence>
<keyword evidence="5" id="KW-1185">Reference proteome</keyword>
<evidence type="ECO:0000259" key="2">
    <source>
        <dbReference type="Pfam" id="PF10022"/>
    </source>
</evidence>
<dbReference type="Proteomes" id="UP001595925">
    <property type="component" value="Unassembled WGS sequence"/>
</dbReference>
<protein>
    <submittedName>
        <fullName evidence="4">DUF2264 domain-containing protein</fullName>
    </submittedName>
</protein>
<evidence type="ECO:0000313" key="5">
    <source>
        <dbReference type="Proteomes" id="UP001595925"/>
    </source>
</evidence>
<comment type="caution">
    <text evidence="4">The sequence shown here is derived from an EMBL/GenBank/DDBJ whole genome shotgun (WGS) entry which is preliminary data.</text>
</comment>
<dbReference type="InterPro" id="IPR049237">
    <property type="entry name" value="DUF2264_C"/>
</dbReference>
<accession>A0ABD5QFM7</accession>
<proteinExistence type="predicted"/>
<evidence type="ECO:0000256" key="1">
    <source>
        <dbReference type="SAM" id="MobiDB-lite"/>
    </source>
</evidence>
<gene>
    <name evidence="4" type="ORF">ACFPFO_08960</name>
</gene>
<dbReference type="Pfam" id="PF20938">
    <property type="entry name" value="DUF2264_C"/>
    <property type="match status" value="1"/>
</dbReference>
<dbReference type="PANTHER" id="PTHR35339">
    <property type="entry name" value="LINALOOL DEHYDRATASE_ISOMERASE DOMAIN-CONTAINING PROTEIN"/>
    <property type="match status" value="1"/>
</dbReference>
<dbReference type="EMBL" id="JBHSJG010000034">
    <property type="protein sequence ID" value="MFC4987879.1"/>
    <property type="molecule type" value="Genomic_DNA"/>
</dbReference>